<keyword evidence="8" id="KW-1185">Reference proteome</keyword>
<dbReference type="PROSITE" id="PS00211">
    <property type="entry name" value="ABC_TRANSPORTER_1"/>
    <property type="match status" value="1"/>
</dbReference>
<evidence type="ECO:0000259" key="6">
    <source>
        <dbReference type="PROSITE" id="PS50893"/>
    </source>
</evidence>
<evidence type="ECO:0000256" key="1">
    <source>
        <dbReference type="ARBA" id="ARBA00005417"/>
    </source>
</evidence>
<dbReference type="RefSeq" id="WP_133955895.1">
    <property type="nucleotide sequence ID" value="NZ_SORI01000002.1"/>
</dbReference>
<dbReference type="InterPro" id="IPR003593">
    <property type="entry name" value="AAA+_ATPase"/>
</dbReference>
<reference evidence="7 8" key="1">
    <citation type="submission" date="2019-03" db="EMBL/GenBank/DDBJ databases">
        <title>Genomic Encyclopedia of Type Strains, Phase IV (KMG-IV): sequencing the most valuable type-strain genomes for metagenomic binning, comparative biology and taxonomic classification.</title>
        <authorList>
            <person name="Goeker M."/>
        </authorList>
    </citation>
    <scope>NUCLEOTIDE SEQUENCE [LARGE SCALE GENOMIC DNA]</scope>
    <source>
        <strain evidence="7 8">DSM 25964</strain>
    </source>
</reference>
<accession>A0A4R8MGI7</accession>
<dbReference type="OrthoDB" id="2715at2"/>
<dbReference type="Pfam" id="PF00005">
    <property type="entry name" value="ABC_tran"/>
    <property type="match status" value="1"/>
</dbReference>
<feature type="domain" description="ABC transporter" evidence="6">
    <location>
        <begin position="2"/>
        <end position="240"/>
    </location>
</feature>
<evidence type="ECO:0000256" key="3">
    <source>
        <dbReference type="ARBA" id="ARBA00022741"/>
    </source>
</evidence>
<name>A0A4R8MGI7_9BACT</name>
<keyword evidence="3" id="KW-0547">Nucleotide-binding</keyword>
<dbReference type="Gene3D" id="3.40.50.300">
    <property type="entry name" value="P-loop containing nucleotide triphosphate hydrolases"/>
    <property type="match status" value="1"/>
</dbReference>
<keyword evidence="4 7" id="KW-0067">ATP-binding</keyword>
<evidence type="ECO:0000256" key="4">
    <source>
        <dbReference type="ARBA" id="ARBA00022840"/>
    </source>
</evidence>
<keyword evidence="2" id="KW-0813">Transport</keyword>
<dbReference type="GO" id="GO:0016887">
    <property type="term" value="F:ATP hydrolysis activity"/>
    <property type="evidence" value="ECO:0007669"/>
    <property type="project" value="InterPro"/>
</dbReference>
<dbReference type="GO" id="GO:0005524">
    <property type="term" value="F:ATP binding"/>
    <property type="evidence" value="ECO:0007669"/>
    <property type="project" value="UniProtKB-KW"/>
</dbReference>
<dbReference type="InterPro" id="IPR017871">
    <property type="entry name" value="ABC_transporter-like_CS"/>
</dbReference>
<dbReference type="SMART" id="SM00382">
    <property type="entry name" value="AAA"/>
    <property type="match status" value="1"/>
</dbReference>
<comment type="caution">
    <text evidence="7">The sequence shown here is derived from an EMBL/GenBank/DDBJ whole genome shotgun (WGS) entry which is preliminary data.</text>
</comment>
<protein>
    <submittedName>
        <fullName evidence="7">Amino acid/amide ABC transporter ATP-binding protein 2 (HAAT family)</fullName>
    </submittedName>
</protein>
<dbReference type="SUPFAM" id="SSF52540">
    <property type="entry name" value="P-loop containing nucleoside triphosphate hydrolases"/>
    <property type="match status" value="1"/>
</dbReference>
<evidence type="ECO:0000256" key="2">
    <source>
        <dbReference type="ARBA" id="ARBA00022448"/>
    </source>
</evidence>
<sequence>MLRIEDLWVSYGHVQALSGVSLEVKRGSIVSIIGSNGAGKSTLLNTISGLVKQERGKIFLWDGTGPDTAKLLPREPYRVVKLGVVQVPEGRQVFAGLTVRENLMAGAYTVNDAGRVRRNLDRMFEMYPILKERARQQAGTLSGGEQQMLAICRGLMAEPKVLLLDEPSLGLAPIIVKGVFDTVRRIRDEGITVVLVEQNANQALAIADYAYVLENGRVVLEGAGRSLLCDPAVKDAYLGGAQEA</sequence>
<gene>
    <name evidence="7" type="ORF">C8D99_10257</name>
</gene>
<dbReference type="EMBL" id="SORI01000002">
    <property type="protein sequence ID" value="TDY63076.1"/>
    <property type="molecule type" value="Genomic_DNA"/>
</dbReference>
<evidence type="ECO:0000256" key="5">
    <source>
        <dbReference type="ARBA" id="ARBA00022970"/>
    </source>
</evidence>
<dbReference type="InterPro" id="IPR027417">
    <property type="entry name" value="P-loop_NTPase"/>
</dbReference>
<dbReference type="PROSITE" id="PS50893">
    <property type="entry name" value="ABC_TRANSPORTER_2"/>
    <property type="match status" value="1"/>
</dbReference>
<dbReference type="InterPro" id="IPR052156">
    <property type="entry name" value="BCAA_Transport_ATP-bd_LivF"/>
</dbReference>
<evidence type="ECO:0000313" key="7">
    <source>
        <dbReference type="EMBL" id="TDY63076.1"/>
    </source>
</evidence>
<organism evidence="7 8">
    <name type="scientific">Aminivibrio pyruvatiphilus</name>
    <dbReference type="NCBI Taxonomy" id="1005740"/>
    <lineage>
        <taxon>Bacteria</taxon>
        <taxon>Thermotogati</taxon>
        <taxon>Synergistota</taxon>
        <taxon>Synergistia</taxon>
        <taxon>Synergistales</taxon>
        <taxon>Aminobacteriaceae</taxon>
        <taxon>Aminivibrio</taxon>
    </lineage>
</organism>
<dbReference type="Proteomes" id="UP000295066">
    <property type="component" value="Unassembled WGS sequence"/>
</dbReference>
<dbReference type="GO" id="GO:0015658">
    <property type="term" value="F:branched-chain amino acid transmembrane transporter activity"/>
    <property type="evidence" value="ECO:0007669"/>
    <property type="project" value="TreeGrafter"/>
</dbReference>
<dbReference type="InterPro" id="IPR003439">
    <property type="entry name" value="ABC_transporter-like_ATP-bd"/>
</dbReference>
<comment type="similarity">
    <text evidence="1">Belongs to the ABC transporter superfamily.</text>
</comment>
<dbReference type="PANTHER" id="PTHR43820">
    <property type="entry name" value="HIGH-AFFINITY BRANCHED-CHAIN AMINO ACID TRANSPORT ATP-BINDING PROTEIN LIVF"/>
    <property type="match status" value="1"/>
</dbReference>
<evidence type="ECO:0000313" key="8">
    <source>
        <dbReference type="Proteomes" id="UP000295066"/>
    </source>
</evidence>
<dbReference type="CDD" id="cd03224">
    <property type="entry name" value="ABC_TM1139_LivF_branched"/>
    <property type="match status" value="1"/>
</dbReference>
<dbReference type="GO" id="GO:0015807">
    <property type="term" value="P:L-amino acid transport"/>
    <property type="evidence" value="ECO:0007669"/>
    <property type="project" value="TreeGrafter"/>
</dbReference>
<keyword evidence="5" id="KW-0029">Amino-acid transport</keyword>
<dbReference type="AlphaFoldDB" id="A0A4R8MGI7"/>
<dbReference type="PANTHER" id="PTHR43820:SF4">
    <property type="entry name" value="HIGH-AFFINITY BRANCHED-CHAIN AMINO ACID TRANSPORT ATP-BINDING PROTEIN LIVF"/>
    <property type="match status" value="1"/>
</dbReference>
<proteinExistence type="inferred from homology"/>